<organism evidence="1">
    <name type="scientific">marine metagenome</name>
    <dbReference type="NCBI Taxonomy" id="408172"/>
    <lineage>
        <taxon>unclassified sequences</taxon>
        <taxon>metagenomes</taxon>
        <taxon>ecological metagenomes</taxon>
    </lineage>
</organism>
<dbReference type="AlphaFoldDB" id="A0A382U7D4"/>
<dbReference type="EMBL" id="UINC01141695">
    <property type="protein sequence ID" value="SVD29588.1"/>
    <property type="molecule type" value="Genomic_DNA"/>
</dbReference>
<gene>
    <name evidence="1" type="ORF">METZ01_LOCUS382442</name>
</gene>
<name>A0A382U7D4_9ZZZZ</name>
<accession>A0A382U7D4</accession>
<feature type="non-terminal residue" evidence="1">
    <location>
        <position position="1"/>
    </location>
</feature>
<protein>
    <submittedName>
        <fullName evidence="1">Uncharacterized protein</fullName>
    </submittedName>
</protein>
<reference evidence="1" key="1">
    <citation type="submission" date="2018-05" db="EMBL/GenBank/DDBJ databases">
        <authorList>
            <person name="Lanie J.A."/>
            <person name="Ng W.-L."/>
            <person name="Kazmierczak K.M."/>
            <person name="Andrzejewski T.M."/>
            <person name="Davidsen T.M."/>
            <person name="Wayne K.J."/>
            <person name="Tettelin H."/>
            <person name="Glass J.I."/>
            <person name="Rusch D."/>
            <person name="Podicherti R."/>
            <person name="Tsui H.-C.T."/>
            <person name="Winkler M.E."/>
        </authorList>
    </citation>
    <scope>NUCLEOTIDE SEQUENCE</scope>
</reference>
<feature type="non-terminal residue" evidence="1">
    <location>
        <position position="32"/>
    </location>
</feature>
<sequence length="32" mass="3819">VNAGLGWSEWMLRIQRDIESELDLLDIRTYPE</sequence>
<evidence type="ECO:0000313" key="1">
    <source>
        <dbReference type="EMBL" id="SVD29588.1"/>
    </source>
</evidence>
<proteinExistence type="predicted"/>